<organism evidence="2">
    <name type="scientific">Lygus hesperus</name>
    <name type="common">Western plant bug</name>
    <dbReference type="NCBI Taxonomy" id="30085"/>
    <lineage>
        <taxon>Eukaryota</taxon>
        <taxon>Metazoa</taxon>
        <taxon>Ecdysozoa</taxon>
        <taxon>Arthropoda</taxon>
        <taxon>Hexapoda</taxon>
        <taxon>Insecta</taxon>
        <taxon>Pterygota</taxon>
        <taxon>Neoptera</taxon>
        <taxon>Paraneoptera</taxon>
        <taxon>Hemiptera</taxon>
        <taxon>Heteroptera</taxon>
        <taxon>Panheteroptera</taxon>
        <taxon>Cimicomorpha</taxon>
        <taxon>Miridae</taxon>
        <taxon>Mirini</taxon>
        <taxon>Lygus</taxon>
    </lineage>
</organism>
<accession>A0A0A9WZQ4</accession>
<feature type="non-terminal residue" evidence="2">
    <location>
        <position position="1"/>
    </location>
</feature>
<evidence type="ECO:0000256" key="1">
    <source>
        <dbReference type="SAM" id="Phobius"/>
    </source>
</evidence>
<sequence length="107" mass="12297">CQVMSKPPAQLCPKLELCLPRNMESNLQKPQFTQAGIGKMHFSVDVFEEADFSQIFPTLYYYFSTIQEKFALLAVSIVWIFVFTGKHFFQGFPTLSSYFFSRSSASK</sequence>
<protein>
    <submittedName>
        <fullName evidence="2">Uncharacterized protein</fullName>
    </submittedName>
</protein>
<reference evidence="2" key="2">
    <citation type="submission" date="2014-07" db="EMBL/GenBank/DDBJ databases">
        <authorList>
            <person name="Hull J."/>
        </authorList>
    </citation>
    <scope>NUCLEOTIDE SEQUENCE</scope>
</reference>
<dbReference type="EMBL" id="GBHO01029652">
    <property type="protein sequence ID" value="JAG13952.1"/>
    <property type="molecule type" value="Transcribed_RNA"/>
</dbReference>
<reference evidence="2" key="1">
    <citation type="journal article" date="2014" name="PLoS ONE">
        <title>Transcriptome-Based Identification of ABC Transporters in the Western Tarnished Plant Bug Lygus hesperus.</title>
        <authorList>
            <person name="Hull J.J."/>
            <person name="Chaney K."/>
            <person name="Geib S.M."/>
            <person name="Fabrick J.A."/>
            <person name="Brent C.S."/>
            <person name="Walsh D."/>
            <person name="Lavine L.C."/>
        </authorList>
    </citation>
    <scope>NUCLEOTIDE SEQUENCE</scope>
</reference>
<keyword evidence="1" id="KW-0812">Transmembrane</keyword>
<gene>
    <name evidence="2" type="ORF">CM83_94738</name>
</gene>
<keyword evidence="1" id="KW-0472">Membrane</keyword>
<dbReference type="AlphaFoldDB" id="A0A0A9WZQ4"/>
<feature type="transmembrane region" description="Helical" evidence="1">
    <location>
        <begin position="70"/>
        <end position="89"/>
    </location>
</feature>
<keyword evidence="1" id="KW-1133">Transmembrane helix</keyword>
<evidence type="ECO:0000313" key="2">
    <source>
        <dbReference type="EMBL" id="JAG13952.1"/>
    </source>
</evidence>
<name>A0A0A9WZQ4_LYGHE</name>
<proteinExistence type="predicted"/>